<organism evidence="2 3">
    <name type="scientific">Variovorax paradoxus</name>
    <dbReference type="NCBI Taxonomy" id="34073"/>
    <lineage>
        <taxon>Bacteria</taxon>
        <taxon>Pseudomonadati</taxon>
        <taxon>Pseudomonadota</taxon>
        <taxon>Betaproteobacteria</taxon>
        <taxon>Burkholderiales</taxon>
        <taxon>Comamonadaceae</taxon>
        <taxon>Variovorax</taxon>
    </lineage>
</organism>
<dbReference type="Proteomes" id="UP000249135">
    <property type="component" value="Unassembled WGS sequence"/>
</dbReference>
<evidence type="ECO:0008006" key="4">
    <source>
        <dbReference type="Google" id="ProtNLM"/>
    </source>
</evidence>
<gene>
    <name evidence="2" type="ORF">DI563_05850</name>
</gene>
<evidence type="ECO:0000313" key="3">
    <source>
        <dbReference type="Proteomes" id="UP000249135"/>
    </source>
</evidence>
<reference evidence="2 3" key="1">
    <citation type="submission" date="2017-08" db="EMBL/GenBank/DDBJ databases">
        <title>Infants hospitalized years apart are colonized by the same room-sourced microbial strains.</title>
        <authorList>
            <person name="Brooks B."/>
            <person name="Olm M.R."/>
            <person name="Firek B.A."/>
            <person name="Baker R."/>
            <person name="Thomas B.C."/>
            <person name="Morowitz M.J."/>
            <person name="Banfield J.F."/>
        </authorList>
    </citation>
    <scope>NUCLEOTIDE SEQUENCE [LARGE SCALE GENOMIC DNA]</scope>
    <source>
        <strain evidence="2">S2_005_003_R2_41</strain>
    </source>
</reference>
<keyword evidence="1" id="KW-0732">Signal</keyword>
<evidence type="ECO:0000256" key="1">
    <source>
        <dbReference type="SAM" id="SignalP"/>
    </source>
</evidence>
<dbReference type="EMBL" id="QFPP01000038">
    <property type="protein sequence ID" value="PZQ76847.1"/>
    <property type="molecule type" value="Genomic_DNA"/>
</dbReference>
<protein>
    <recommendedName>
        <fullName evidence="4">Secreted protein</fullName>
    </recommendedName>
</protein>
<feature type="signal peptide" evidence="1">
    <location>
        <begin position="1"/>
        <end position="20"/>
    </location>
</feature>
<accession>A0A2W5S275</accession>
<dbReference type="AlphaFoldDB" id="A0A2W5S275"/>
<feature type="chain" id="PRO_5016067656" description="Secreted protein" evidence="1">
    <location>
        <begin position="21"/>
        <end position="111"/>
    </location>
</feature>
<comment type="caution">
    <text evidence="2">The sequence shown here is derived from an EMBL/GenBank/DDBJ whole genome shotgun (WGS) entry which is preliminary data.</text>
</comment>
<sequence length="111" mass="12029">MIARHLFSSLLILGTSLAFANPLPAKVNAMGESSRRNLLGLLVRQAGSQCPKVQRTFLQARLPNAAVWNVACNGKKADFILVLNDDESNTVRLAACAAHMELGVPPCFRKL</sequence>
<proteinExistence type="predicted"/>
<evidence type="ECO:0000313" key="2">
    <source>
        <dbReference type="EMBL" id="PZQ76847.1"/>
    </source>
</evidence>
<name>A0A2W5S275_VARPD</name>